<feature type="compositionally biased region" description="Basic and acidic residues" evidence="1">
    <location>
        <begin position="58"/>
        <end position="68"/>
    </location>
</feature>
<accession>A0A367P8U6</accession>
<gene>
    <name evidence="3" type="ORF">DDK22_32925</name>
</gene>
<feature type="compositionally biased region" description="Polar residues" evidence="1">
    <location>
        <begin position="106"/>
        <end position="116"/>
    </location>
</feature>
<evidence type="ECO:0000256" key="1">
    <source>
        <dbReference type="SAM" id="MobiDB-lite"/>
    </source>
</evidence>
<evidence type="ECO:0000313" key="3">
    <source>
        <dbReference type="EMBL" id="RCJ04260.1"/>
    </source>
</evidence>
<dbReference type="AlphaFoldDB" id="A0A367P8U6"/>
<evidence type="ECO:0000256" key="2">
    <source>
        <dbReference type="SAM" id="SignalP"/>
    </source>
</evidence>
<dbReference type="RefSeq" id="WP_114135589.1">
    <property type="nucleotide sequence ID" value="NZ_CP068434.1"/>
</dbReference>
<dbReference type="EMBL" id="QDHA01000106">
    <property type="protein sequence ID" value="RCJ04260.1"/>
    <property type="molecule type" value="Genomic_DNA"/>
</dbReference>
<feature type="compositionally biased region" description="Low complexity" evidence="1">
    <location>
        <begin position="43"/>
        <end position="54"/>
    </location>
</feature>
<reference evidence="3 4" key="1">
    <citation type="submission" date="2018-04" db="EMBL/GenBank/DDBJ databases">
        <title>Cupriavidus necator CR12 genome sequencing and assembly.</title>
        <authorList>
            <person name="Ben Fekih I."/>
            <person name="Mazhar H.S."/>
            <person name="Bello S.K."/>
            <person name="Rensing C."/>
        </authorList>
    </citation>
    <scope>NUCLEOTIDE SEQUENCE [LARGE SCALE GENOMIC DNA]</scope>
    <source>
        <strain evidence="3 4">CR12</strain>
    </source>
</reference>
<keyword evidence="2" id="KW-0732">Signal</keyword>
<organism evidence="3 4">
    <name type="scientific">Cupriavidus necator</name>
    <name type="common">Alcaligenes eutrophus</name>
    <name type="synonym">Ralstonia eutropha</name>
    <dbReference type="NCBI Taxonomy" id="106590"/>
    <lineage>
        <taxon>Bacteria</taxon>
        <taxon>Pseudomonadati</taxon>
        <taxon>Pseudomonadota</taxon>
        <taxon>Betaproteobacteria</taxon>
        <taxon>Burkholderiales</taxon>
        <taxon>Burkholderiaceae</taxon>
        <taxon>Cupriavidus</taxon>
    </lineage>
</organism>
<feature type="region of interest" description="Disordered" evidence="1">
    <location>
        <begin position="40"/>
        <end position="116"/>
    </location>
</feature>
<comment type="caution">
    <text evidence="3">The sequence shown here is derived from an EMBL/GenBank/DDBJ whole genome shotgun (WGS) entry which is preliminary data.</text>
</comment>
<proteinExistence type="predicted"/>
<feature type="chain" id="PRO_5016861116" evidence="2">
    <location>
        <begin position="24"/>
        <end position="116"/>
    </location>
</feature>
<sequence length="116" mass="12234">MQISTKYLATGLLALAWAAPALAQPAPADGAAGAISEAVQGGASPYRPPSAASPDPEEAARAKCEALKEQYNATSKKRSYQSSGPATQTAQGRTIPKIERDKTRKQLQQAYRDNCT</sequence>
<protein>
    <submittedName>
        <fullName evidence="3">Uncharacterized protein</fullName>
    </submittedName>
</protein>
<evidence type="ECO:0000313" key="4">
    <source>
        <dbReference type="Proteomes" id="UP000253501"/>
    </source>
</evidence>
<dbReference type="Proteomes" id="UP000253501">
    <property type="component" value="Unassembled WGS sequence"/>
</dbReference>
<feature type="signal peptide" evidence="2">
    <location>
        <begin position="1"/>
        <end position="23"/>
    </location>
</feature>
<feature type="compositionally biased region" description="Polar residues" evidence="1">
    <location>
        <begin position="80"/>
        <end position="92"/>
    </location>
</feature>
<name>A0A367P8U6_CUPNE</name>